<dbReference type="RefSeq" id="XP_008608482.1">
    <property type="nucleotide sequence ID" value="XM_008610260.1"/>
</dbReference>
<dbReference type="VEuPathDB" id="FungiDB:SDRG_04584"/>
<keyword evidence="3" id="KW-1185">Reference proteome</keyword>
<reference evidence="2 3" key="1">
    <citation type="submission" date="2012-04" db="EMBL/GenBank/DDBJ databases">
        <title>The Genome Sequence of Saprolegnia declina VS20.</title>
        <authorList>
            <consortium name="The Broad Institute Genome Sequencing Platform"/>
            <person name="Russ C."/>
            <person name="Nusbaum C."/>
            <person name="Tyler B."/>
            <person name="van West P."/>
            <person name="Dieguez-Uribeondo J."/>
            <person name="de Bruijn I."/>
            <person name="Tripathy S."/>
            <person name="Jiang R."/>
            <person name="Young S.K."/>
            <person name="Zeng Q."/>
            <person name="Gargeya S."/>
            <person name="Fitzgerald M."/>
            <person name="Haas B."/>
            <person name="Abouelleil A."/>
            <person name="Alvarado L."/>
            <person name="Arachchi H.M."/>
            <person name="Berlin A."/>
            <person name="Chapman S.B."/>
            <person name="Goldberg J."/>
            <person name="Griggs A."/>
            <person name="Gujja S."/>
            <person name="Hansen M."/>
            <person name="Howarth C."/>
            <person name="Imamovic A."/>
            <person name="Larimer J."/>
            <person name="McCowen C."/>
            <person name="Montmayeur A."/>
            <person name="Murphy C."/>
            <person name="Neiman D."/>
            <person name="Pearson M."/>
            <person name="Priest M."/>
            <person name="Roberts A."/>
            <person name="Saif S."/>
            <person name="Shea T."/>
            <person name="Sisk P."/>
            <person name="Sykes S."/>
            <person name="Wortman J."/>
            <person name="Nusbaum C."/>
            <person name="Birren B."/>
        </authorList>
    </citation>
    <scope>NUCLEOTIDE SEQUENCE [LARGE SCALE GENOMIC DNA]</scope>
    <source>
        <strain evidence="2 3">VS20</strain>
    </source>
</reference>
<evidence type="ECO:0000313" key="3">
    <source>
        <dbReference type="Proteomes" id="UP000030762"/>
    </source>
</evidence>
<dbReference type="InParanoid" id="T0QVU5"/>
<sequence>MTTTDDLEMRRGLAAQLTGLNIHTAHEWSMTFTDEGNDPLWREIMALDTIEADDLQSASTPHLSMSAITIHEPSSAETTRSVPSVAPGVASPRMAVPSSGDFSHWFHREIILRMQSRGPSTLNEQHGQDNNSTQTGLLHAH</sequence>
<gene>
    <name evidence="2" type="ORF">SDRG_04584</name>
</gene>
<name>T0QVU5_SAPDV</name>
<evidence type="ECO:0000313" key="2">
    <source>
        <dbReference type="EMBL" id="EQC38155.1"/>
    </source>
</evidence>
<dbReference type="EMBL" id="JH767142">
    <property type="protein sequence ID" value="EQC38155.1"/>
    <property type="molecule type" value="Genomic_DNA"/>
</dbReference>
<evidence type="ECO:0000256" key="1">
    <source>
        <dbReference type="SAM" id="MobiDB-lite"/>
    </source>
</evidence>
<feature type="region of interest" description="Disordered" evidence="1">
    <location>
        <begin position="119"/>
        <end position="141"/>
    </location>
</feature>
<dbReference type="Proteomes" id="UP000030762">
    <property type="component" value="Unassembled WGS sequence"/>
</dbReference>
<dbReference type="GeneID" id="19945311"/>
<organism evidence="2 3">
    <name type="scientific">Saprolegnia diclina (strain VS20)</name>
    <dbReference type="NCBI Taxonomy" id="1156394"/>
    <lineage>
        <taxon>Eukaryota</taxon>
        <taxon>Sar</taxon>
        <taxon>Stramenopiles</taxon>
        <taxon>Oomycota</taxon>
        <taxon>Saprolegniomycetes</taxon>
        <taxon>Saprolegniales</taxon>
        <taxon>Saprolegniaceae</taxon>
        <taxon>Saprolegnia</taxon>
    </lineage>
</organism>
<proteinExistence type="predicted"/>
<protein>
    <submittedName>
        <fullName evidence="2">Uncharacterized protein</fullName>
    </submittedName>
</protein>
<accession>T0QVU5</accession>
<dbReference type="AlphaFoldDB" id="T0QVU5"/>